<feature type="transmembrane region" description="Helical" evidence="1">
    <location>
        <begin position="43"/>
        <end position="61"/>
    </location>
</feature>
<keyword evidence="1" id="KW-0812">Transmembrane</keyword>
<protein>
    <submittedName>
        <fullName evidence="2">Uncharacterized protein</fullName>
    </submittedName>
</protein>
<keyword evidence="1" id="KW-1133">Transmembrane helix</keyword>
<organism evidence="2 3">
    <name type="scientific">Mangrovicoccus algicola</name>
    <dbReference type="NCBI Taxonomy" id="2771008"/>
    <lineage>
        <taxon>Bacteria</taxon>
        <taxon>Pseudomonadati</taxon>
        <taxon>Pseudomonadota</taxon>
        <taxon>Alphaproteobacteria</taxon>
        <taxon>Rhodobacterales</taxon>
        <taxon>Paracoccaceae</taxon>
        <taxon>Mangrovicoccus</taxon>
    </lineage>
</organism>
<evidence type="ECO:0000256" key="1">
    <source>
        <dbReference type="SAM" id="Phobius"/>
    </source>
</evidence>
<sequence>MVRRKITRQKRNERRAVAAILVLGIPFAILCAAIGTWLGTKGILGLIGAGLLIGAMIGAAWEAEKASRRN</sequence>
<gene>
    <name evidence="2" type="ORF">ICN82_03905</name>
</gene>
<keyword evidence="1" id="KW-0472">Membrane</keyword>
<dbReference type="AlphaFoldDB" id="A0A8J6YTG1"/>
<keyword evidence="3" id="KW-1185">Reference proteome</keyword>
<name>A0A8J6YTG1_9RHOB</name>
<dbReference type="EMBL" id="JACVXA010000008">
    <property type="protein sequence ID" value="MBE3637345.1"/>
    <property type="molecule type" value="Genomic_DNA"/>
</dbReference>
<reference evidence="2" key="1">
    <citation type="submission" date="2020-09" db="EMBL/GenBank/DDBJ databases">
        <title>A novel bacterium of genus Mangrovicoccus, isolated from South China Sea.</title>
        <authorList>
            <person name="Huang H."/>
            <person name="Mo K."/>
            <person name="Hu Y."/>
        </authorList>
    </citation>
    <scope>NUCLEOTIDE SEQUENCE</scope>
    <source>
        <strain evidence="2">HB182678</strain>
    </source>
</reference>
<comment type="caution">
    <text evidence="2">The sequence shown here is derived from an EMBL/GenBank/DDBJ whole genome shotgun (WGS) entry which is preliminary data.</text>
</comment>
<evidence type="ECO:0000313" key="3">
    <source>
        <dbReference type="Proteomes" id="UP000609121"/>
    </source>
</evidence>
<evidence type="ECO:0000313" key="2">
    <source>
        <dbReference type="EMBL" id="MBE3637345.1"/>
    </source>
</evidence>
<proteinExistence type="predicted"/>
<feature type="transmembrane region" description="Helical" evidence="1">
    <location>
        <begin position="16"/>
        <end position="37"/>
    </location>
</feature>
<accession>A0A8J6YTG1</accession>
<dbReference type="RefSeq" id="WP_193179849.1">
    <property type="nucleotide sequence ID" value="NZ_JACVXA010000008.1"/>
</dbReference>
<dbReference type="Proteomes" id="UP000609121">
    <property type="component" value="Unassembled WGS sequence"/>
</dbReference>